<reference evidence="2" key="1">
    <citation type="submission" date="2019-10" db="EMBL/GenBank/DDBJ databases">
        <title>Conservation and host-specific expression of non-tandemly repeated heterogenous ribosome RNA gene in arbuscular mycorrhizal fungi.</title>
        <authorList>
            <person name="Maeda T."/>
            <person name="Kobayashi Y."/>
            <person name="Nakagawa T."/>
            <person name="Ezawa T."/>
            <person name="Yamaguchi K."/>
            <person name="Bino T."/>
            <person name="Nishimoto Y."/>
            <person name="Shigenobu S."/>
            <person name="Kawaguchi M."/>
        </authorList>
    </citation>
    <scope>NUCLEOTIDE SEQUENCE</scope>
    <source>
        <strain evidence="2">HR1</strain>
    </source>
</reference>
<name>A0A8H3M1B5_9GLOM</name>
<dbReference type="AlphaFoldDB" id="A0A8H3M1B5"/>
<sequence>MGERNKKKSEIEWEEMRKRRNKKENKGNGMKGNERKVREEIEAKGETREAKGIKENRMSYFYIINFFYWFQVKEGRF</sequence>
<gene>
    <name evidence="2" type="ORF">RCL2_002161500</name>
</gene>
<dbReference type="EMBL" id="BLAL01000239">
    <property type="protein sequence ID" value="GES94919.1"/>
    <property type="molecule type" value="Genomic_DNA"/>
</dbReference>
<evidence type="ECO:0000256" key="1">
    <source>
        <dbReference type="SAM" id="MobiDB-lite"/>
    </source>
</evidence>
<feature type="compositionally biased region" description="Basic and acidic residues" evidence="1">
    <location>
        <begin position="1"/>
        <end position="17"/>
    </location>
</feature>
<dbReference type="Proteomes" id="UP000615446">
    <property type="component" value="Unassembled WGS sequence"/>
</dbReference>
<evidence type="ECO:0000313" key="3">
    <source>
        <dbReference type="Proteomes" id="UP000615446"/>
    </source>
</evidence>
<proteinExistence type="predicted"/>
<feature type="region of interest" description="Disordered" evidence="1">
    <location>
        <begin position="1"/>
        <end position="46"/>
    </location>
</feature>
<evidence type="ECO:0000313" key="2">
    <source>
        <dbReference type="EMBL" id="GES94919.1"/>
    </source>
</evidence>
<comment type="caution">
    <text evidence="2">The sequence shown here is derived from an EMBL/GenBank/DDBJ whole genome shotgun (WGS) entry which is preliminary data.</text>
</comment>
<feature type="compositionally biased region" description="Basic and acidic residues" evidence="1">
    <location>
        <begin position="32"/>
        <end position="46"/>
    </location>
</feature>
<protein>
    <submittedName>
        <fullName evidence="2">Uncharacterized protein</fullName>
    </submittedName>
</protein>
<accession>A0A8H3M1B5</accession>
<organism evidence="2 3">
    <name type="scientific">Rhizophagus clarus</name>
    <dbReference type="NCBI Taxonomy" id="94130"/>
    <lineage>
        <taxon>Eukaryota</taxon>
        <taxon>Fungi</taxon>
        <taxon>Fungi incertae sedis</taxon>
        <taxon>Mucoromycota</taxon>
        <taxon>Glomeromycotina</taxon>
        <taxon>Glomeromycetes</taxon>
        <taxon>Glomerales</taxon>
        <taxon>Glomeraceae</taxon>
        <taxon>Rhizophagus</taxon>
    </lineage>
</organism>